<dbReference type="PANTHER" id="PTHR10430:SF33">
    <property type="entry name" value="PEROXIREDOXIN-2E-1, CHLOROPLASTIC"/>
    <property type="match status" value="1"/>
</dbReference>
<proteinExistence type="predicted"/>
<dbReference type="PANTHER" id="PTHR10430">
    <property type="entry name" value="PEROXIREDOXIN"/>
    <property type="match status" value="1"/>
</dbReference>
<evidence type="ECO:0000256" key="2">
    <source>
        <dbReference type="ARBA" id="ARBA00022862"/>
    </source>
</evidence>
<dbReference type="HOGENOM" id="CLU_2137508_0_0_1"/>
<keyword evidence="3" id="KW-0560">Oxidoreductase</keyword>
<dbReference type="eggNOG" id="KOG0541">
    <property type="taxonomic scope" value="Eukaryota"/>
</dbReference>
<accession>A0A0D3ENI2</accession>
<protein>
    <recommendedName>
        <fullName evidence="7">Glutaredoxin-dependent peroxiredoxin</fullName>
    </recommendedName>
</protein>
<dbReference type="AlphaFoldDB" id="A0A0D3ENI2"/>
<dbReference type="GO" id="GO:0005737">
    <property type="term" value="C:cytoplasm"/>
    <property type="evidence" value="ECO:0007669"/>
    <property type="project" value="TreeGrafter"/>
</dbReference>
<dbReference type="GO" id="GO:0042744">
    <property type="term" value="P:hydrogen peroxide catabolic process"/>
    <property type="evidence" value="ECO:0007669"/>
    <property type="project" value="TreeGrafter"/>
</dbReference>
<evidence type="ECO:0000313" key="5">
    <source>
        <dbReference type="EnsemblPlants" id="OBART01G14660.1"/>
    </source>
</evidence>
<organism evidence="5">
    <name type="scientific">Oryza barthii</name>
    <dbReference type="NCBI Taxonomy" id="65489"/>
    <lineage>
        <taxon>Eukaryota</taxon>
        <taxon>Viridiplantae</taxon>
        <taxon>Streptophyta</taxon>
        <taxon>Embryophyta</taxon>
        <taxon>Tracheophyta</taxon>
        <taxon>Spermatophyta</taxon>
        <taxon>Magnoliopsida</taxon>
        <taxon>Liliopsida</taxon>
        <taxon>Poales</taxon>
        <taxon>Poaceae</taxon>
        <taxon>BOP clade</taxon>
        <taxon>Oryzoideae</taxon>
        <taxon>Oryzeae</taxon>
        <taxon>Oryzinae</taxon>
        <taxon>Oryza</taxon>
    </lineage>
</organism>
<keyword evidence="2" id="KW-0049">Antioxidant</keyword>
<dbReference type="Gene3D" id="3.40.30.10">
    <property type="entry name" value="Glutaredoxin"/>
    <property type="match status" value="1"/>
</dbReference>
<name>A0A0D3ENI2_9ORYZ</name>
<keyword evidence="1" id="KW-0575">Peroxidase</keyword>
<keyword evidence="4" id="KW-0472">Membrane</keyword>
<dbReference type="GO" id="GO:0045454">
    <property type="term" value="P:cell redox homeostasis"/>
    <property type="evidence" value="ECO:0007669"/>
    <property type="project" value="TreeGrafter"/>
</dbReference>
<sequence>MDLAPTVVCVKCRLLPLCLSPLTSPPRVGFGTTFLKWLAFFAAVMRVLLLSDSNGELAHTMGVELDLSDKPAGHDIRSRHYAFLAEHGVVKVLNLKEGIDFTSSSIEEMLKAL</sequence>
<dbReference type="GO" id="GO:0008379">
    <property type="term" value="F:thioredoxin peroxidase activity"/>
    <property type="evidence" value="ECO:0007669"/>
    <property type="project" value="InterPro"/>
</dbReference>
<evidence type="ECO:0008006" key="7">
    <source>
        <dbReference type="Google" id="ProtNLM"/>
    </source>
</evidence>
<dbReference type="EnsemblPlants" id="OBART01G14660.1">
    <property type="protein sequence ID" value="OBART01G14660.1"/>
    <property type="gene ID" value="OBART01G14660"/>
</dbReference>
<dbReference type="Proteomes" id="UP000026960">
    <property type="component" value="Chromosome 1"/>
</dbReference>
<evidence type="ECO:0000256" key="3">
    <source>
        <dbReference type="ARBA" id="ARBA00023002"/>
    </source>
</evidence>
<dbReference type="Gramene" id="OBART01G14660.1">
    <property type="protein sequence ID" value="OBART01G14660.1"/>
    <property type="gene ID" value="OBART01G14660"/>
</dbReference>
<reference evidence="5" key="1">
    <citation type="journal article" date="2009" name="Rice">
        <title>De Novo Next Generation Sequencing of Plant Genomes.</title>
        <authorList>
            <person name="Rounsley S."/>
            <person name="Marri P.R."/>
            <person name="Yu Y."/>
            <person name="He R."/>
            <person name="Sisneros N."/>
            <person name="Goicoechea J.L."/>
            <person name="Lee S.J."/>
            <person name="Angelova A."/>
            <person name="Kudrna D."/>
            <person name="Luo M."/>
            <person name="Affourtit J."/>
            <person name="Desany B."/>
            <person name="Knight J."/>
            <person name="Niazi F."/>
            <person name="Egholm M."/>
            <person name="Wing R.A."/>
        </authorList>
    </citation>
    <scope>NUCLEOTIDE SEQUENCE [LARGE SCALE GENOMIC DNA]</scope>
    <source>
        <strain evidence="5">cv. IRGC 105608</strain>
    </source>
</reference>
<dbReference type="InterPro" id="IPR037944">
    <property type="entry name" value="PRX5-like"/>
</dbReference>
<dbReference type="PaxDb" id="65489-OBART01G14660.1"/>
<keyword evidence="6" id="KW-1185">Reference proteome</keyword>
<evidence type="ECO:0000313" key="6">
    <source>
        <dbReference type="Proteomes" id="UP000026960"/>
    </source>
</evidence>
<keyword evidence="4" id="KW-1133">Transmembrane helix</keyword>
<dbReference type="STRING" id="65489.A0A0D3ENI2"/>
<evidence type="ECO:0000256" key="4">
    <source>
        <dbReference type="SAM" id="Phobius"/>
    </source>
</evidence>
<dbReference type="GO" id="GO:0034599">
    <property type="term" value="P:cellular response to oxidative stress"/>
    <property type="evidence" value="ECO:0007669"/>
    <property type="project" value="InterPro"/>
</dbReference>
<evidence type="ECO:0000256" key="1">
    <source>
        <dbReference type="ARBA" id="ARBA00022559"/>
    </source>
</evidence>
<keyword evidence="4" id="KW-0812">Transmembrane</keyword>
<reference evidence="5" key="2">
    <citation type="submission" date="2015-03" db="UniProtKB">
        <authorList>
            <consortium name="EnsemblPlants"/>
        </authorList>
    </citation>
    <scope>IDENTIFICATION</scope>
</reference>
<feature type="transmembrane region" description="Helical" evidence="4">
    <location>
        <begin position="34"/>
        <end position="51"/>
    </location>
</feature>